<feature type="domain" description="Zinc-finger" evidence="11">
    <location>
        <begin position="165"/>
        <end position="263"/>
    </location>
</feature>
<organism evidence="12 13">
    <name type="scientific">Macrosiphum euphorbiae</name>
    <name type="common">potato aphid</name>
    <dbReference type="NCBI Taxonomy" id="13131"/>
    <lineage>
        <taxon>Eukaryota</taxon>
        <taxon>Metazoa</taxon>
        <taxon>Ecdysozoa</taxon>
        <taxon>Arthropoda</taxon>
        <taxon>Hexapoda</taxon>
        <taxon>Insecta</taxon>
        <taxon>Pterygota</taxon>
        <taxon>Neoptera</taxon>
        <taxon>Paraneoptera</taxon>
        <taxon>Hemiptera</taxon>
        <taxon>Sternorrhyncha</taxon>
        <taxon>Aphidomorpha</taxon>
        <taxon>Aphidoidea</taxon>
        <taxon>Aphididae</taxon>
        <taxon>Macrosiphini</taxon>
        <taxon>Macrosiphum</taxon>
    </lineage>
</organism>
<gene>
    <name evidence="12" type="ORF">MEUPH1_LOCUS13429</name>
</gene>
<reference evidence="12 13" key="1">
    <citation type="submission" date="2023-01" db="EMBL/GenBank/DDBJ databases">
        <authorList>
            <person name="Whitehead M."/>
        </authorList>
    </citation>
    <scope>NUCLEOTIDE SEQUENCE [LARGE SCALE GENOMIC DNA]</scope>
</reference>
<dbReference type="GO" id="GO:0005634">
    <property type="term" value="C:nucleus"/>
    <property type="evidence" value="ECO:0007669"/>
    <property type="project" value="UniProtKB-SubCell"/>
</dbReference>
<dbReference type="GO" id="GO:0005737">
    <property type="term" value="C:cytoplasm"/>
    <property type="evidence" value="ECO:0007669"/>
    <property type="project" value="UniProtKB-SubCell"/>
</dbReference>
<evidence type="ECO:0000256" key="2">
    <source>
        <dbReference type="ARBA" id="ARBA00004496"/>
    </source>
</evidence>
<keyword evidence="6" id="KW-0832">Ubl conjugation</keyword>
<evidence type="ECO:0000259" key="11">
    <source>
        <dbReference type="Pfam" id="PF10497"/>
    </source>
</evidence>
<dbReference type="GO" id="GO:0006355">
    <property type="term" value="P:regulation of DNA-templated transcription"/>
    <property type="evidence" value="ECO:0007669"/>
    <property type="project" value="InterPro"/>
</dbReference>
<dbReference type="Proteomes" id="UP001160148">
    <property type="component" value="Unassembled WGS sequence"/>
</dbReference>
<dbReference type="EMBL" id="CARXXK010000002">
    <property type="protein sequence ID" value="CAI6357845.1"/>
    <property type="molecule type" value="Genomic_DNA"/>
</dbReference>
<evidence type="ECO:0000256" key="8">
    <source>
        <dbReference type="ARBA" id="ARBA00023163"/>
    </source>
</evidence>
<keyword evidence="8" id="KW-0804">Transcription</keyword>
<dbReference type="InterPro" id="IPR040221">
    <property type="entry name" value="CDCA7/CDA7L"/>
</dbReference>
<feature type="compositionally biased region" description="Basic and acidic residues" evidence="10">
    <location>
        <begin position="76"/>
        <end position="89"/>
    </location>
</feature>
<dbReference type="PANTHER" id="PTHR31169">
    <property type="entry name" value="OS05G0300700 PROTEIN"/>
    <property type="match status" value="1"/>
</dbReference>
<evidence type="ECO:0000256" key="10">
    <source>
        <dbReference type="SAM" id="MobiDB-lite"/>
    </source>
</evidence>
<feature type="region of interest" description="Disordered" evidence="10">
    <location>
        <begin position="76"/>
        <end position="133"/>
    </location>
</feature>
<evidence type="ECO:0000313" key="13">
    <source>
        <dbReference type="Proteomes" id="UP001160148"/>
    </source>
</evidence>
<sequence length="355" mass="40590">MSAPINEGASTSAGLSEYELLRQENINSLKHEVGDIFSNTLQCAQNLQKSLRLRNGRRAAHIPGLRVKLFSKLDKSSKAKEAQSKDIRRSSRSKRKQIYYDYKDDNDDGENKNRRQKFKQQKKCPLPKSKVSKHTFSRKVSRLDVSLVTNEMLNNINYRSVGKKYSTDKGTTCHQCRQKTLDQKSYCRHKSCKGMRGMFCGFCLLRRYGEDVAEVLLNPVWACPPCRGQCNCSICRRYQGKDPTGQMAQEAEAKGYNSVCDLLRTIEGDPYEPQNPNPVENHIELQNSNAVGFTGTQLKNDMAVLDEHKSENEVENLKSINKDEEQCNSKNVIEEHRETSEMIIDQLYEKLMVST</sequence>
<evidence type="ECO:0000256" key="1">
    <source>
        <dbReference type="ARBA" id="ARBA00004123"/>
    </source>
</evidence>
<keyword evidence="3" id="KW-0963">Cytoplasm</keyword>
<name>A0AAV0WPJ3_9HEMI</name>
<evidence type="ECO:0000256" key="3">
    <source>
        <dbReference type="ARBA" id="ARBA00022490"/>
    </source>
</evidence>
<evidence type="ECO:0000313" key="12">
    <source>
        <dbReference type="EMBL" id="CAI6357845.1"/>
    </source>
</evidence>
<dbReference type="InterPro" id="IPR018866">
    <property type="entry name" value="Znf-4CXXC_R1"/>
</dbReference>
<accession>A0AAV0WPJ3</accession>
<dbReference type="Pfam" id="PF10497">
    <property type="entry name" value="zf-4CXXC_R1"/>
    <property type="match status" value="1"/>
</dbReference>
<keyword evidence="4" id="KW-1017">Isopeptide bond</keyword>
<evidence type="ECO:0000256" key="7">
    <source>
        <dbReference type="ARBA" id="ARBA00023015"/>
    </source>
</evidence>
<comment type="caution">
    <text evidence="12">The sequence shown here is derived from an EMBL/GenBank/DDBJ whole genome shotgun (WGS) entry which is preliminary data.</text>
</comment>
<keyword evidence="13" id="KW-1185">Reference proteome</keyword>
<evidence type="ECO:0000256" key="4">
    <source>
        <dbReference type="ARBA" id="ARBA00022499"/>
    </source>
</evidence>
<protein>
    <recommendedName>
        <fullName evidence="11">Zinc-finger domain-containing protein</fullName>
    </recommendedName>
</protein>
<comment type="subcellular location">
    <subcellularLocation>
        <location evidence="2">Cytoplasm</location>
    </subcellularLocation>
    <subcellularLocation>
        <location evidence="1">Nucleus</location>
    </subcellularLocation>
</comment>
<dbReference type="AlphaFoldDB" id="A0AAV0WPJ3"/>
<evidence type="ECO:0000256" key="5">
    <source>
        <dbReference type="ARBA" id="ARBA00022553"/>
    </source>
</evidence>
<keyword evidence="7" id="KW-0805">Transcription regulation</keyword>
<dbReference type="PANTHER" id="PTHR31169:SF8">
    <property type="entry name" value="ZINC-FINGER DOMAIN OF MONOAMINE-OXIDASE A REPRESSOR R1 PROTEIN"/>
    <property type="match status" value="1"/>
</dbReference>
<evidence type="ECO:0000256" key="9">
    <source>
        <dbReference type="ARBA" id="ARBA00023242"/>
    </source>
</evidence>
<evidence type="ECO:0000256" key="6">
    <source>
        <dbReference type="ARBA" id="ARBA00022843"/>
    </source>
</evidence>
<keyword evidence="9" id="KW-0539">Nucleus</keyword>
<proteinExistence type="predicted"/>
<keyword evidence="5" id="KW-0597">Phosphoprotein</keyword>